<evidence type="ECO:0000256" key="1">
    <source>
        <dbReference type="ARBA" id="ARBA00004120"/>
    </source>
</evidence>
<dbReference type="PANTHER" id="PTHR15487">
    <property type="entry name" value="ADP-RIBOSYLATION FACTOR-LIKE PROTEIN 2-BINDING PROTEIN"/>
    <property type="match status" value="1"/>
</dbReference>
<evidence type="ECO:0000256" key="2">
    <source>
        <dbReference type="ARBA" id="ARBA00004123"/>
    </source>
</evidence>
<keyword evidence="15" id="KW-1185">Reference proteome</keyword>
<dbReference type="Gene3D" id="1.20.1520.10">
    <property type="entry name" value="ADP-ribosylation factor-like 2-binding protein, domain"/>
    <property type="match status" value="1"/>
</dbReference>
<comment type="subcellular location">
    <subcellularLocation>
        <location evidence="1 12">Cytoplasm</location>
        <location evidence="1 12">Cytoskeleton</location>
        <location evidence="1 12">Cilium basal body</location>
    </subcellularLocation>
    <subcellularLocation>
        <location evidence="3 12">Cytoplasm</location>
        <location evidence="3 12">Cytoskeleton</location>
        <location evidence="3 12">Microtubule organizing center</location>
        <location evidence="3 12">Centrosome</location>
    </subcellularLocation>
    <subcellularLocation>
        <location evidence="12">Cytoplasm</location>
    </subcellularLocation>
    <subcellularLocation>
        <location evidence="2 12">Nucleus</location>
    </subcellularLocation>
    <subcellularLocation>
        <location evidence="12">Mitochondrion intermembrane space</location>
    </subcellularLocation>
</comment>
<dbReference type="GO" id="GO:0051457">
    <property type="term" value="P:maintenance of protein location in nucleus"/>
    <property type="evidence" value="ECO:0007669"/>
    <property type="project" value="TreeGrafter"/>
</dbReference>
<dbReference type="OrthoDB" id="302784at2759"/>
<keyword evidence="10 12" id="KW-0539">Nucleus</keyword>
<evidence type="ECO:0000256" key="11">
    <source>
        <dbReference type="ARBA" id="ARBA00023273"/>
    </source>
</evidence>
<dbReference type="InterPro" id="IPR038849">
    <property type="entry name" value="ARL2BP"/>
</dbReference>
<dbReference type="GeneID" id="106151878"/>
<evidence type="ECO:0000256" key="8">
    <source>
        <dbReference type="ARBA" id="ARBA00023128"/>
    </source>
</evidence>
<accession>A0A1S3H5M6</accession>
<keyword evidence="7 12" id="KW-0969">Cilium</keyword>
<evidence type="ECO:0000256" key="12">
    <source>
        <dbReference type="RuleBase" id="RU367099"/>
    </source>
</evidence>
<dbReference type="AlphaFoldDB" id="A0A1S3H5M6"/>
<name>A0A1S3H5M6_LINAN</name>
<evidence type="ECO:0000256" key="10">
    <source>
        <dbReference type="ARBA" id="ARBA00023242"/>
    </source>
</evidence>
<dbReference type="RefSeq" id="XP_013380766.1">
    <property type="nucleotide sequence ID" value="XM_013525312.1"/>
</dbReference>
<evidence type="ECO:0000313" key="15">
    <source>
        <dbReference type="Proteomes" id="UP000085678"/>
    </source>
</evidence>
<feature type="region of interest" description="Disordered" evidence="13">
    <location>
        <begin position="1"/>
        <end position="24"/>
    </location>
</feature>
<gene>
    <name evidence="16" type="primary">LOC106151878</name>
</gene>
<evidence type="ECO:0000259" key="14">
    <source>
        <dbReference type="Pfam" id="PF11527"/>
    </source>
</evidence>
<dbReference type="InterPro" id="IPR042541">
    <property type="entry name" value="BART_sf"/>
</dbReference>
<keyword evidence="8 12" id="KW-0496">Mitochondrion</keyword>
<evidence type="ECO:0000256" key="6">
    <source>
        <dbReference type="ARBA" id="ARBA00022490"/>
    </source>
</evidence>
<evidence type="ECO:0000256" key="3">
    <source>
        <dbReference type="ARBA" id="ARBA00004300"/>
    </source>
</evidence>
<evidence type="ECO:0000256" key="9">
    <source>
        <dbReference type="ARBA" id="ARBA00023212"/>
    </source>
</evidence>
<dbReference type="GO" id="GO:0005813">
    <property type="term" value="C:centrosome"/>
    <property type="evidence" value="ECO:0007669"/>
    <property type="project" value="UniProtKB-SubCell"/>
</dbReference>
<reference evidence="16" key="1">
    <citation type="submission" date="2025-08" db="UniProtKB">
        <authorList>
            <consortium name="RefSeq"/>
        </authorList>
    </citation>
    <scope>IDENTIFICATION</scope>
    <source>
        <tissue evidence="16">Gonads</tissue>
    </source>
</reference>
<feature type="domain" description="BART" evidence="14">
    <location>
        <begin position="30"/>
        <end position="142"/>
    </location>
</feature>
<dbReference type="KEGG" id="lak:106151878"/>
<keyword evidence="6 12" id="KW-0963">Cytoplasm</keyword>
<sequence>MAADDSDTEPMDFQEEELASSSSSIADTKFDITIGHIEDIIMEDEFQDLQQKFLEKYYKEFDDSEENKFIYTDIHQEYINLVEKFIEEELTRRMQGFCMSEFSKQLVKRKEELEGEIFEMLLTFSDFMAFKEMFLDYRASQEGTTIDLSEGLVITPLAKTVGGSSCEDTPLEPPPKKRNSPRKENSKK</sequence>
<dbReference type="STRING" id="7574.A0A1S3H5M6"/>
<comment type="similarity">
    <text evidence="4 12">Belongs to the ARL2BP family.</text>
</comment>
<evidence type="ECO:0000256" key="5">
    <source>
        <dbReference type="ARBA" id="ARBA00014849"/>
    </source>
</evidence>
<evidence type="ECO:0000256" key="7">
    <source>
        <dbReference type="ARBA" id="ARBA00023069"/>
    </source>
</evidence>
<evidence type="ECO:0000313" key="16">
    <source>
        <dbReference type="RefSeq" id="XP_013380766.1"/>
    </source>
</evidence>
<dbReference type="GO" id="GO:0005758">
    <property type="term" value="C:mitochondrial intermembrane space"/>
    <property type="evidence" value="ECO:0007669"/>
    <property type="project" value="UniProtKB-SubCell"/>
</dbReference>
<evidence type="ECO:0000256" key="4">
    <source>
        <dbReference type="ARBA" id="ARBA00009880"/>
    </source>
</evidence>
<dbReference type="GO" id="GO:0005634">
    <property type="term" value="C:nucleus"/>
    <property type="evidence" value="ECO:0007669"/>
    <property type="project" value="UniProtKB-SubCell"/>
</dbReference>
<keyword evidence="11 12" id="KW-0966">Cell projection</keyword>
<dbReference type="Proteomes" id="UP000085678">
    <property type="component" value="Unplaced"/>
</dbReference>
<evidence type="ECO:0000256" key="13">
    <source>
        <dbReference type="SAM" id="MobiDB-lite"/>
    </source>
</evidence>
<protein>
    <recommendedName>
        <fullName evidence="5 12">ADP-ribosylation factor-like protein 2-binding protein</fullName>
        <shortName evidence="12">ARF-like 2-binding protein</shortName>
    </recommendedName>
</protein>
<dbReference type="InterPro" id="IPR023379">
    <property type="entry name" value="BART_dom"/>
</dbReference>
<comment type="function">
    <text evidence="12">Plays a role as an effector of the ADP-ribosylation factor-like protein 2, ARL2.</text>
</comment>
<dbReference type="Pfam" id="PF11527">
    <property type="entry name" value="ARL2_Bind_BART"/>
    <property type="match status" value="1"/>
</dbReference>
<feature type="region of interest" description="Disordered" evidence="13">
    <location>
        <begin position="160"/>
        <end position="188"/>
    </location>
</feature>
<dbReference type="GO" id="GO:0005929">
    <property type="term" value="C:cilium"/>
    <property type="evidence" value="ECO:0007669"/>
    <property type="project" value="UniProtKB-UniRule"/>
</dbReference>
<organism evidence="15 16">
    <name type="scientific">Lingula anatina</name>
    <name type="common">Brachiopod</name>
    <name type="synonym">Lingula unguis</name>
    <dbReference type="NCBI Taxonomy" id="7574"/>
    <lineage>
        <taxon>Eukaryota</taxon>
        <taxon>Metazoa</taxon>
        <taxon>Spiralia</taxon>
        <taxon>Lophotrochozoa</taxon>
        <taxon>Brachiopoda</taxon>
        <taxon>Linguliformea</taxon>
        <taxon>Lingulata</taxon>
        <taxon>Lingulida</taxon>
        <taxon>Linguloidea</taxon>
        <taxon>Lingulidae</taxon>
        <taxon>Lingula</taxon>
    </lineage>
</organism>
<dbReference type="PANTHER" id="PTHR15487:SF4">
    <property type="entry name" value="ADP-RIBOSYLATION FACTOR-LIKE PROTEIN 2-BINDING PROTEIN"/>
    <property type="match status" value="1"/>
</dbReference>
<keyword evidence="9 12" id="KW-0206">Cytoskeleton</keyword>
<feature type="compositionally biased region" description="Acidic residues" evidence="13">
    <location>
        <begin position="1"/>
        <end position="18"/>
    </location>
</feature>
<dbReference type="InParanoid" id="A0A1S3H5M6"/>
<proteinExistence type="inferred from homology"/>